<sequence>MFAFDYIIVGGGSAGCVLASRLSENPDTTVALLEAGPEDKSPLISTPLGIIGLMNLPRFNWKFESQPEPYLNNRPQYCPRGKGLGGSSSINAMIYIRGHADDYANWTEEGNSEWTYADLLPYFKKAMHQERGECDWHGTDGPLNVTDAPYRHPVSESFLLATLEAGHKYNPDFNGASQEGMGWYQLTMKDGERCSAARAYLHPVRDRKNLTVITEAQTTRVLFKGRQATGVEVVVDGKMKTLQANREVLLCAGSLQSPQLLMLSGVGDAAELQKHSIPVHHILPGVGKNLQEHSDVVITQRRKKWDTLSFSPVQGVRMLGDFWHYYRNRTGLLAIPPVEVGGFFKSSPEVDRPDIQIQFIPMLTDDHGRNLKIMTGWGYSTHINLLRPKSRGHLALASSDPFDAPEIHLNMMSDPDDMDILVKGLKKLREIYAAKPLQKYAGEEVFPGSSVQSDTEIAEFIRQKAAHVYHPVGTCKMGRGYGSVVDYQLRVHGLERLRVVDASIMPTLVSGNTNAPVIAIAEKAADMIQKSWIQPELALDSEALNQSQIMTEPEGV</sequence>
<proteinExistence type="inferred from homology"/>
<evidence type="ECO:0000259" key="7">
    <source>
        <dbReference type="PROSITE" id="PS00624"/>
    </source>
</evidence>
<dbReference type="SUPFAM" id="SSF54373">
    <property type="entry name" value="FAD-linked reductases, C-terminal domain"/>
    <property type="match status" value="1"/>
</dbReference>
<dbReference type="InterPro" id="IPR007867">
    <property type="entry name" value="GMC_OxRtase_C"/>
</dbReference>
<dbReference type="InterPro" id="IPR000172">
    <property type="entry name" value="GMC_OxRdtase_N"/>
</dbReference>
<evidence type="ECO:0000256" key="3">
    <source>
        <dbReference type="ARBA" id="ARBA00022630"/>
    </source>
</evidence>
<keyword evidence="3 5" id="KW-0285">Flavoprotein</keyword>
<keyword evidence="8" id="KW-0560">Oxidoreductase</keyword>
<dbReference type="PIRSF" id="PIRSF000137">
    <property type="entry name" value="Alcohol_oxidase"/>
    <property type="match status" value="1"/>
</dbReference>
<feature type="domain" description="Glucose-methanol-choline oxidoreductase N-terminal" evidence="7">
    <location>
        <begin position="253"/>
        <end position="267"/>
    </location>
</feature>
<dbReference type="Proteomes" id="UP001203338">
    <property type="component" value="Unassembled WGS sequence"/>
</dbReference>
<dbReference type="PROSITE" id="PS00623">
    <property type="entry name" value="GMC_OXRED_1"/>
    <property type="match status" value="1"/>
</dbReference>
<dbReference type="PROSITE" id="PS00624">
    <property type="entry name" value="GMC_OXRED_2"/>
    <property type="match status" value="1"/>
</dbReference>
<evidence type="ECO:0000259" key="6">
    <source>
        <dbReference type="PROSITE" id="PS00623"/>
    </source>
</evidence>
<evidence type="ECO:0000256" key="1">
    <source>
        <dbReference type="ARBA" id="ARBA00001974"/>
    </source>
</evidence>
<organism evidence="8 9">
    <name type="scientific">Parendozoicomonas callyspongiae</name>
    <dbReference type="NCBI Taxonomy" id="2942213"/>
    <lineage>
        <taxon>Bacteria</taxon>
        <taxon>Pseudomonadati</taxon>
        <taxon>Pseudomonadota</taxon>
        <taxon>Gammaproteobacteria</taxon>
        <taxon>Oceanospirillales</taxon>
        <taxon>Endozoicomonadaceae</taxon>
        <taxon>Parendozoicomonas</taxon>
    </lineage>
</organism>
<accession>A0ABT0PG89</accession>
<evidence type="ECO:0000313" key="9">
    <source>
        <dbReference type="Proteomes" id="UP001203338"/>
    </source>
</evidence>
<comment type="cofactor">
    <cofactor evidence="1">
        <name>FAD</name>
        <dbReference type="ChEBI" id="CHEBI:57692"/>
    </cofactor>
</comment>
<reference evidence="8 9" key="1">
    <citation type="submission" date="2022-05" db="EMBL/GenBank/DDBJ databases">
        <authorList>
            <person name="Park J.-S."/>
        </authorList>
    </citation>
    <scope>NUCLEOTIDE SEQUENCE [LARGE SCALE GENOMIC DNA]</scope>
    <source>
        <strain evidence="8 9">2012CJ34-2</strain>
    </source>
</reference>
<dbReference type="PANTHER" id="PTHR11552">
    <property type="entry name" value="GLUCOSE-METHANOL-CHOLINE GMC OXIDOREDUCTASE"/>
    <property type="match status" value="1"/>
</dbReference>
<dbReference type="Gene3D" id="3.30.560.10">
    <property type="entry name" value="Glucose Oxidase, domain 3"/>
    <property type="match status" value="1"/>
</dbReference>
<dbReference type="RefSeq" id="WP_249699590.1">
    <property type="nucleotide sequence ID" value="NZ_JAMFLX010000012.1"/>
</dbReference>
<dbReference type="Pfam" id="PF00732">
    <property type="entry name" value="GMC_oxred_N"/>
    <property type="match status" value="1"/>
</dbReference>
<evidence type="ECO:0000256" key="5">
    <source>
        <dbReference type="RuleBase" id="RU003968"/>
    </source>
</evidence>
<comment type="caution">
    <text evidence="8">The sequence shown here is derived from an EMBL/GenBank/DDBJ whole genome shotgun (WGS) entry which is preliminary data.</text>
</comment>
<gene>
    <name evidence="8" type="ORF">M3P05_10675</name>
</gene>
<dbReference type="InterPro" id="IPR036188">
    <property type="entry name" value="FAD/NAD-bd_sf"/>
</dbReference>
<comment type="similarity">
    <text evidence="2 5">Belongs to the GMC oxidoreductase family.</text>
</comment>
<dbReference type="Pfam" id="PF05199">
    <property type="entry name" value="GMC_oxred_C"/>
    <property type="match status" value="1"/>
</dbReference>
<evidence type="ECO:0000313" key="8">
    <source>
        <dbReference type="EMBL" id="MCL6270384.1"/>
    </source>
</evidence>
<evidence type="ECO:0000256" key="2">
    <source>
        <dbReference type="ARBA" id="ARBA00010790"/>
    </source>
</evidence>
<dbReference type="Gene3D" id="3.50.50.60">
    <property type="entry name" value="FAD/NAD(P)-binding domain"/>
    <property type="match status" value="1"/>
</dbReference>
<dbReference type="EMBL" id="JAMFLX010000012">
    <property type="protein sequence ID" value="MCL6270384.1"/>
    <property type="molecule type" value="Genomic_DNA"/>
</dbReference>
<dbReference type="InterPro" id="IPR012132">
    <property type="entry name" value="GMC_OxRdtase"/>
</dbReference>
<evidence type="ECO:0000256" key="4">
    <source>
        <dbReference type="ARBA" id="ARBA00022827"/>
    </source>
</evidence>
<name>A0ABT0PG89_9GAMM</name>
<dbReference type="EC" id="1.1.99.1" evidence="8"/>
<keyword evidence="9" id="KW-1185">Reference proteome</keyword>
<protein>
    <submittedName>
        <fullName evidence="8">Choline dehydrogenase</fullName>
        <ecNumber evidence="8">1.1.99.1</ecNumber>
    </submittedName>
</protein>
<dbReference type="SUPFAM" id="SSF51905">
    <property type="entry name" value="FAD/NAD(P)-binding domain"/>
    <property type="match status" value="1"/>
</dbReference>
<dbReference type="NCBIfam" id="NF002550">
    <property type="entry name" value="PRK02106.1"/>
    <property type="match status" value="1"/>
</dbReference>
<keyword evidence="4 5" id="KW-0274">FAD</keyword>
<feature type="domain" description="Glucose-methanol-choline oxidoreductase N-terminal" evidence="6">
    <location>
        <begin position="81"/>
        <end position="104"/>
    </location>
</feature>
<dbReference type="GO" id="GO:0008812">
    <property type="term" value="F:choline dehydrogenase activity"/>
    <property type="evidence" value="ECO:0007669"/>
    <property type="project" value="UniProtKB-EC"/>
</dbReference>
<dbReference type="PANTHER" id="PTHR11552:SF147">
    <property type="entry name" value="CHOLINE DEHYDROGENASE, MITOCHONDRIAL"/>
    <property type="match status" value="1"/>
</dbReference>